<feature type="region of interest" description="Disordered" evidence="1">
    <location>
        <begin position="314"/>
        <end position="399"/>
    </location>
</feature>
<dbReference type="HOGENOM" id="CLU_043834_0_0_1"/>
<dbReference type="GeneID" id="34684432"/>
<reference evidence="2 3" key="1">
    <citation type="submission" date="2014-12" db="EMBL/GenBank/DDBJ databases">
        <authorList>
            <person name="Neuveglise Cecile"/>
        </authorList>
    </citation>
    <scope>NUCLEOTIDE SEQUENCE [LARGE SCALE GENOMIC DNA]</scope>
    <source>
        <strain evidence="2 3">CBS 12615</strain>
    </source>
</reference>
<evidence type="ECO:0000313" key="3">
    <source>
        <dbReference type="Proteomes" id="UP000054304"/>
    </source>
</evidence>
<sequence length="515" mass="58887">MELTQVFENLRAILQAASSKCKVIDEKFPSKFYEKDPKKIFESYKKFLKPRINSEGAIKNEENFPVTTISERFEKNEYAKKSNAFYRLHHDVKLVCTLLIHFYPQGTRTYQMVDKFYKFATELLLRECYRLGVTLIDDSIPEETYGLGKSPLNRQISHDFIKISTAYAVPYAESYYVSSGDLDLFTSTISKSQLDRRPTEAPNSSFELNKVIPQAGDEVAPKLGFLAANVSNIPDPTIPPYEIMTKFLHPNWYAMPTTVWLQYGEYQSWAPSFNESSTVIDAGHRGTIWLEKIGYLRLRNMHDSQNDEKRIKVAKEQEEQGSIGSKASLEQKRNDSPASTITNNNQSEPSEIKAIVGSEAQESQTPENGNSKKSELDEEKNTDETKITEKNEEPSTAPVIKLENLYDWGPGNSIEDDEIEAASNGTHEQLITKTLLELAGMKRKRLLTKQRSQPSTREKQLYHKVQRMMKEVLLAKKLEKLPQITSCSFPVLQANYMGSIPVVRTVQTRKKKYKK</sequence>
<feature type="compositionally biased region" description="Polar residues" evidence="1">
    <location>
        <begin position="336"/>
        <end position="349"/>
    </location>
</feature>
<accession>A0A0C7MUA5</accession>
<organism evidence="2 3">
    <name type="scientific">Lachancea lanzarotensis</name>
    <dbReference type="NCBI Taxonomy" id="1245769"/>
    <lineage>
        <taxon>Eukaryota</taxon>
        <taxon>Fungi</taxon>
        <taxon>Dikarya</taxon>
        <taxon>Ascomycota</taxon>
        <taxon>Saccharomycotina</taxon>
        <taxon>Saccharomycetes</taxon>
        <taxon>Saccharomycetales</taxon>
        <taxon>Saccharomycetaceae</taxon>
        <taxon>Lachancea</taxon>
    </lineage>
</organism>
<dbReference type="STRING" id="1245769.A0A0C7MUA5"/>
<dbReference type="AlphaFoldDB" id="A0A0C7MUA5"/>
<dbReference type="GO" id="GO:0006368">
    <property type="term" value="P:transcription elongation by RNA polymerase II"/>
    <property type="evidence" value="ECO:0007669"/>
    <property type="project" value="EnsemblFungi"/>
</dbReference>
<dbReference type="GO" id="GO:0006337">
    <property type="term" value="P:nucleosome disassembly"/>
    <property type="evidence" value="ECO:0007669"/>
    <property type="project" value="EnsemblFungi"/>
</dbReference>
<feature type="compositionally biased region" description="Basic and acidic residues" evidence="1">
    <location>
        <begin position="382"/>
        <end position="393"/>
    </location>
</feature>
<dbReference type="GO" id="GO:0016586">
    <property type="term" value="C:RSC-type complex"/>
    <property type="evidence" value="ECO:0007669"/>
    <property type="project" value="EnsemblFungi"/>
</dbReference>
<dbReference type="EMBL" id="LN736361">
    <property type="protein sequence ID" value="CEP61019.1"/>
    <property type="molecule type" value="Genomic_DNA"/>
</dbReference>
<dbReference type="OrthoDB" id="5354116at2759"/>
<evidence type="ECO:0000256" key="1">
    <source>
        <dbReference type="SAM" id="MobiDB-lite"/>
    </source>
</evidence>
<keyword evidence="3" id="KW-1185">Reference proteome</keyword>
<name>A0A0C7MUA5_9SACH</name>
<gene>
    <name evidence="2" type="ORF">LALA0_S02e04918g</name>
</gene>
<dbReference type="RefSeq" id="XP_022627257.1">
    <property type="nucleotide sequence ID" value="XM_022773763.1"/>
</dbReference>
<evidence type="ECO:0000313" key="2">
    <source>
        <dbReference type="EMBL" id="CEP61019.1"/>
    </source>
</evidence>
<protein>
    <submittedName>
        <fullName evidence="2">LALA0S02e04918g1_1</fullName>
    </submittedName>
</protein>
<proteinExistence type="predicted"/>
<dbReference type="Proteomes" id="UP000054304">
    <property type="component" value="Unassembled WGS sequence"/>
</dbReference>
<feature type="compositionally biased region" description="Polar residues" evidence="1">
    <location>
        <begin position="360"/>
        <end position="369"/>
    </location>
</feature>